<keyword evidence="6" id="KW-0547">Nucleotide-binding</keyword>
<dbReference type="Pfam" id="PF03950">
    <property type="entry name" value="tRNA-synt_1c_C"/>
    <property type="match status" value="1"/>
</dbReference>
<dbReference type="FunFam" id="2.40.240.10:FF:000004">
    <property type="entry name" value="Glutamyl-tRNA synthetase, cytoplasmic"/>
    <property type="match status" value="1"/>
</dbReference>
<dbReference type="InterPro" id="IPR020061">
    <property type="entry name" value="Glu_tRNA_lig_a-bdl"/>
</dbReference>
<evidence type="ECO:0000256" key="7">
    <source>
        <dbReference type="ARBA" id="ARBA00022840"/>
    </source>
</evidence>
<keyword evidence="5 14" id="KW-0436">Ligase</keyword>
<protein>
    <recommendedName>
        <fullName evidence="3">glutamate--tRNA ligase</fullName>
        <ecNumber evidence="3">6.1.1.17</ecNumber>
    </recommendedName>
    <alternativeName>
        <fullName evidence="10">Glutamyl-tRNA synthetase</fullName>
    </alternativeName>
</protein>
<evidence type="ECO:0000256" key="11">
    <source>
        <dbReference type="ARBA" id="ARBA00048351"/>
    </source>
</evidence>
<evidence type="ECO:0000256" key="9">
    <source>
        <dbReference type="ARBA" id="ARBA00023146"/>
    </source>
</evidence>
<evidence type="ECO:0000256" key="3">
    <source>
        <dbReference type="ARBA" id="ARBA00012835"/>
    </source>
</evidence>
<keyword evidence="7" id="KW-0067">ATP-binding</keyword>
<dbReference type="EMBL" id="QGMG01000352">
    <property type="protein sequence ID" value="TVY54333.1"/>
    <property type="molecule type" value="Genomic_DNA"/>
</dbReference>
<comment type="caution">
    <text evidence="14">The sequence shown here is derived from an EMBL/GenBank/DDBJ whole genome shotgun (WGS) entry which is preliminary data.</text>
</comment>
<dbReference type="InterPro" id="IPR049437">
    <property type="entry name" value="tRNA-synt_1c_C2"/>
</dbReference>
<dbReference type="Proteomes" id="UP000481288">
    <property type="component" value="Unassembled WGS sequence"/>
</dbReference>
<evidence type="ECO:0000259" key="12">
    <source>
        <dbReference type="Pfam" id="PF03950"/>
    </source>
</evidence>
<comment type="catalytic activity">
    <reaction evidence="11">
        <text>tRNA(Glu) + L-glutamate + ATP = L-glutamyl-tRNA(Glu) + AMP + diphosphate</text>
        <dbReference type="Rhea" id="RHEA:23540"/>
        <dbReference type="Rhea" id="RHEA-COMP:9663"/>
        <dbReference type="Rhea" id="RHEA-COMP:9680"/>
        <dbReference type="ChEBI" id="CHEBI:29985"/>
        <dbReference type="ChEBI" id="CHEBI:30616"/>
        <dbReference type="ChEBI" id="CHEBI:33019"/>
        <dbReference type="ChEBI" id="CHEBI:78442"/>
        <dbReference type="ChEBI" id="CHEBI:78520"/>
        <dbReference type="ChEBI" id="CHEBI:456215"/>
        <dbReference type="EC" id="6.1.1.17"/>
    </reaction>
</comment>
<evidence type="ECO:0000256" key="2">
    <source>
        <dbReference type="ARBA" id="ARBA00008927"/>
    </source>
</evidence>
<dbReference type="PANTHER" id="PTHR43097:SF5">
    <property type="entry name" value="GLUTAMATE--TRNA LIGASE"/>
    <property type="match status" value="1"/>
</dbReference>
<proteinExistence type="inferred from homology"/>
<keyword evidence="4" id="KW-0963">Cytoplasm</keyword>
<dbReference type="OrthoDB" id="10250478at2759"/>
<evidence type="ECO:0000256" key="8">
    <source>
        <dbReference type="ARBA" id="ARBA00022917"/>
    </source>
</evidence>
<evidence type="ECO:0000256" key="4">
    <source>
        <dbReference type="ARBA" id="ARBA00022490"/>
    </source>
</evidence>
<dbReference type="InterPro" id="IPR011035">
    <property type="entry name" value="Ribosomal_bL25/Gln-tRNA_synth"/>
</dbReference>
<reference evidence="14 15" key="1">
    <citation type="submission" date="2018-05" db="EMBL/GenBank/DDBJ databases">
        <title>Whole genome sequencing for identification of molecular markers to develop diagnostic detection tools for the regulated plant pathogen Lachnellula willkommii.</title>
        <authorList>
            <person name="Giroux E."/>
            <person name="Bilodeau G."/>
        </authorList>
    </citation>
    <scope>NUCLEOTIDE SEQUENCE [LARGE SCALE GENOMIC DNA]</scope>
    <source>
        <strain evidence="14 15">CBS 625.97</strain>
    </source>
</reference>
<keyword evidence="15" id="KW-1185">Reference proteome</keyword>
<dbReference type="PANTHER" id="PTHR43097">
    <property type="entry name" value="GLUTAMINE-TRNA LIGASE"/>
    <property type="match status" value="1"/>
</dbReference>
<dbReference type="InterPro" id="IPR050132">
    <property type="entry name" value="Gln/Glu-tRNA_Ligase"/>
</dbReference>
<comment type="similarity">
    <text evidence="2">Belongs to the class-I aminoacyl-tRNA synthetase family. Glutamate--tRNA ligase type 2 subfamily.</text>
</comment>
<sequence>MRRGMTVPALREFILRQGPSRNILNLEWGALWALNKKYIDPDSARHTAVFQEDAVSCHVKGIDGPSEATKPKYIKNLELGNKKVVYNKTILLEQVDAQSLKENEEITLMNWGNAYVRRIVSAEQIGKNTKPNVTSLDLELHLDGDVKKTKKISWLAAVKSNLIPVDLVSFDYLITKDKLEKEDNLETFLASDTEFRAQAYADCNVVDLPRGSIIQFERKGYYKLDVEYKGEDDARMVFFDIPSGKA</sequence>
<dbReference type="GO" id="GO:0017102">
    <property type="term" value="C:methionyl glutamyl tRNA synthetase complex"/>
    <property type="evidence" value="ECO:0007669"/>
    <property type="project" value="TreeGrafter"/>
</dbReference>
<dbReference type="SUPFAM" id="SSF50715">
    <property type="entry name" value="Ribosomal protein L25-like"/>
    <property type="match status" value="1"/>
</dbReference>
<name>A0A7D8UZ48_9HELO</name>
<dbReference type="InterPro" id="IPR020056">
    <property type="entry name" value="Rbsml_bL25/Gln-tRNA_synth_N"/>
</dbReference>
<dbReference type="Gene3D" id="1.10.1160.10">
    <property type="entry name" value="Glutamyl-trna Synthetase, Domain 2"/>
    <property type="match status" value="1"/>
</dbReference>
<dbReference type="InterPro" id="IPR020059">
    <property type="entry name" value="Glu/Gln-tRNA-synth_Ib_codon-bd"/>
</dbReference>
<evidence type="ECO:0000256" key="5">
    <source>
        <dbReference type="ARBA" id="ARBA00022598"/>
    </source>
</evidence>
<feature type="domain" description="tRNA synthetases class I (E and Q) anti-codon binding" evidence="13">
    <location>
        <begin position="151"/>
        <end position="225"/>
    </location>
</feature>
<evidence type="ECO:0000259" key="13">
    <source>
        <dbReference type="Pfam" id="PF20974"/>
    </source>
</evidence>
<dbReference type="AlphaFoldDB" id="A0A7D8UZ48"/>
<dbReference type="EC" id="6.1.1.17" evidence="3"/>
<dbReference type="Gene3D" id="2.40.240.10">
    <property type="entry name" value="Ribosomal Protein L25, Chain P"/>
    <property type="match status" value="1"/>
</dbReference>
<organism evidence="14 15">
    <name type="scientific">Lachnellula cervina</name>
    <dbReference type="NCBI Taxonomy" id="1316786"/>
    <lineage>
        <taxon>Eukaryota</taxon>
        <taxon>Fungi</taxon>
        <taxon>Dikarya</taxon>
        <taxon>Ascomycota</taxon>
        <taxon>Pezizomycotina</taxon>
        <taxon>Leotiomycetes</taxon>
        <taxon>Helotiales</taxon>
        <taxon>Lachnaceae</taxon>
        <taxon>Lachnellula</taxon>
    </lineage>
</organism>
<comment type="subcellular location">
    <subcellularLocation>
        <location evidence="1">Cytoplasm</location>
    </subcellularLocation>
</comment>
<keyword evidence="8" id="KW-0648">Protein biosynthesis</keyword>
<dbReference type="GO" id="GO:0006424">
    <property type="term" value="P:glutamyl-tRNA aminoacylation"/>
    <property type="evidence" value="ECO:0007669"/>
    <property type="project" value="TreeGrafter"/>
</dbReference>
<dbReference type="GO" id="GO:0005829">
    <property type="term" value="C:cytosol"/>
    <property type="evidence" value="ECO:0007669"/>
    <property type="project" value="TreeGrafter"/>
</dbReference>
<dbReference type="GO" id="GO:0004818">
    <property type="term" value="F:glutamate-tRNA ligase activity"/>
    <property type="evidence" value="ECO:0007669"/>
    <property type="project" value="UniProtKB-EC"/>
</dbReference>
<evidence type="ECO:0000313" key="14">
    <source>
        <dbReference type="EMBL" id="TVY54333.1"/>
    </source>
</evidence>
<dbReference type="Pfam" id="PF20974">
    <property type="entry name" value="tRNA-synt_1c_C2"/>
    <property type="match status" value="1"/>
</dbReference>
<keyword evidence="9" id="KW-0030">Aminoacyl-tRNA synthetase</keyword>
<evidence type="ECO:0000256" key="10">
    <source>
        <dbReference type="ARBA" id="ARBA00030865"/>
    </source>
</evidence>
<accession>A0A7D8UZ48</accession>
<evidence type="ECO:0000313" key="15">
    <source>
        <dbReference type="Proteomes" id="UP000481288"/>
    </source>
</evidence>
<dbReference type="GO" id="GO:0005524">
    <property type="term" value="F:ATP binding"/>
    <property type="evidence" value="ECO:0007669"/>
    <property type="project" value="UniProtKB-KW"/>
</dbReference>
<evidence type="ECO:0000256" key="6">
    <source>
        <dbReference type="ARBA" id="ARBA00022741"/>
    </source>
</evidence>
<evidence type="ECO:0000256" key="1">
    <source>
        <dbReference type="ARBA" id="ARBA00004496"/>
    </source>
</evidence>
<feature type="domain" description="Glutamyl/glutaminyl-tRNA synthetase class Ib anti-codon binding" evidence="12">
    <location>
        <begin position="44"/>
        <end position="123"/>
    </location>
</feature>
<gene>
    <name evidence="14" type="primary">gus1_1</name>
    <name evidence="14" type="ORF">LCER1_G005098</name>
</gene>